<evidence type="ECO:0000256" key="2">
    <source>
        <dbReference type="ARBA" id="ARBA00022737"/>
    </source>
</evidence>
<dbReference type="PANTHER" id="PTHR48051:SF54">
    <property type="entry name" value="LEUCINE-RICH REPEAT-CONTAINING PROTEIN"/>
    <property type="match status" value="1"/>
</dbReference>
<evidence type="ECO:0000256" key="5">
    <source>
        <dbReference type="ARBA" id="ARBA00029998"/>
    </source>
</evidence>
<dbReference type="Pfam" id="PF13855">
    <property type="entry name" value="LRR_8"/>
    <property type="match status" value="1"/>
</dbReference>
<dbReference type="Gene3D" id="3.80.10.10">
    <property type="entry name" value="Ribonuclease Inhibitor"/>
    <property type="match status" value="2"/>
</dbReference>
<dbReference type="PROSITE" id="PS51450">
    <property type="entry name" value="LRR"/>
    <property type="match status" value="2"/>
</dbReference>
<dbReference type="SUPFAM" id="SSF48371">
    <property type="entry name" value="ARM repeat"/>
    <property type="match status" value="1"/>
</dbReference>
<reference evidence="9" key="2">
    <citation type="submission" date="2025-09" db="UniProtKB">
        <authorList>
            <consortium name="Ensembl"/>
        </authorList>
    </citation>
    <scope>IDENTIFICATION</scope>
</reference>
<dbReference type="Pfam" id="PF23745">
    <property type="entry name" value="ANK_LRRK2"/>
    <property type="match status" value="1"/>
</dbReference>
<dbReference type="SMART" id="SM00364">
    <property type="entry name" value="LRR_BAC"/>
    <property type="match status" value="4"/>
</dbReference>
<dbReference type="GO" id="GO:0005737">
    <property type="term" value="C:cytoplasm"/>
    <property type="evidence" value="ECO:0007669"/>
    <property type="project" value="TreeGrafter"/>
</dbReference>
<accession>A0A3Q3W5W1</accession>
<evidence type="ECO:0000256" key="3">
    <source>
        <dbReference type="ARBA" id="ARBA00023907"/>
    </source>
</evidence>
<keyword evidence="10" id="KW-1185">Reference proteome</keyword>
<dbReference type="Gene3D" id="1.25.40.20">
    <property type="entry name" value="Ankyrin repeat-containing domain"/>
    <property type="match status" value="1"/>
</dbReference>
<dbReference type="OMA" id="PAIQRCG"/>
<dbReference type="InterPro" id="IPR032675">
    <property type="entry name" value="LRR_dom_sf"/>
</dbReference>
<dbReference type="Pfam" id="PF23744">
    <property type="entry name" value="ARM_LRRK2"/>
    <property type="match status" value="2"/>
</dbReference>
<evidence type="ECO:0000259" key="8">
    <source>
        <dbReference type="Pfam" id="PF23745"/>
    </source>
</evidence>
<dbReference type="InterPro" id="IPR016024">
    <property type="entry name" value="ARM-type_fold"/>
</dbReference>
<dbReference type="Proteomes" id="UP000261620">
    <property type="component" value="Unplaced"/>
</dbReference>
<dbReference type="STRING" id="94237.ENSMMOP00000011761"/>
<dbReference type="Pfam" id="PF13516">
    <property type="entry name" value="LRR_6"/>
    <property type="match status" value="1"/>
</dbReference>
<feature type="domain" description="LRRK2 ARM repeat" evidence="7">
    <location>
        <begin position="506"/>
        <end position="557"/>
    </location>
</feature>
<evidence type="ECO:0000313" key="10">
    <source>
        <dbReference type="Proteomes" id="UP000261620"/>
    </source>
</evidence>
<feature type="domain" description="LRRK2 ARM repeat" evidence="7">
    <location>
        <begin position="17"/>
        <end position="498"/>
    </location>
</feature>
<keyword evidence="2" id="KW-0677">Repeat</keyword>
<dbReference type="InterPro" id="IPR011989">
    <property type="entry name" value="ARM-like"/>
</dbReference>
<keyword evidence="1" id="KW-0433">Leucine-rich repeat</keyword>
<name>A0A3Q3W5W1_MOLML</name>
<dbReference type="InterPro" id="IPR050216">
    <property type="entry name" value="LRR_domain-containing"/>
</dbReference>
<dbReference type="SMART" id="SM00369">
    <property type="entry name" value="LRR_TYP"/>
    <property type="match status" value="6"/>
</dbReference>
<feature type="domain" description="LRRK2 ANK repeat" evidence="8">
    <location>
        <begin position="604"/>
        <end position="722"/>
    </location>
</feature>
<organism evidence="9 10">
    <name type="scientific">Mola mola</name>
    <name type="common">Ocean sunfish</name>
    <name type="synonym">Tetraodon mola</name>
    <dbReference type="NCBI Taxonomy" id="94237"/>
    <lineage>
        <taxon>Eukaryota</taxon>
        <taxon>Metazoa</taxon>
        <taxon>Chordata</taxon>
        <taxon>Craniata</taxon>
        <taxon>Vertebrata</taxon>
        <taxon>Euteleostomi</taxon>
        <taxon>Actinopterygii</taxon>
        <taxon>Neopterygii</taxon>
        <taxon>Teleostei</taxon>
        <taxon>Neoteleostei</taxon>
        <taxon>Acanthomorphata</taxon>
        <taxon>Eupercaria</taxon>
        <taxon>Tetraodontiformes</taxon>
        <taxon>Molidae</taxon>
        <taxon>Mola</taxon>
    </lineage>
</organism>
<dbReference type="InterPro" id="IPR003591">
    <property type="entry name" value="Leu-rich_rpt_typical-subtyp"/>
</dbReference>
<dbReference type="Gene3D" id="1.25.10.10">
    <property type="entry name" value="Leucine-rich Repeat Variant"/>
    <property type="match status" value="2"/>
</dbReference>
<proteinExistence type="predicted"/>
<evidence type="ECO:0000256" key="6">
    <source>
        <dbReference type="ARBA" id="ARBA00032455"/>
    </source>
</evidence>
<dbReference type="Ensembl" id="ENSMMOT00000011960.1">
    <property type="protein sequence ID" value="ENSMMOP00000011761.1"/>
    <property type="gene ID" value="ENSMMOG00000009034.1"/>
</dbReference>
<reference evidence="9" key="1">
    <citation type="submission" date="2025-08" db="UniProtKB">
        <authorList>
            <consortium name="Ensembl"/>
        </authorList>
    </citation>
    <scope>IDENTIFICATION</scope>
</reference>
<dbReference type="AlphaFoldDB" id="A0A3Q3W5W1"/>
<dbReference type="PANTHER" id="PTHR48051">
    <property type="match status" value="1"/>
</dbReference>
<sequence>VIPERMVDREDLEERLRRLLVRLRTPREDRQLCALIQIIQDLLFLAQTDHARLLLTLECDGVISPQVGWSLMCRLIEICPGTLDSSASWTLEAGNDWAVLGVHQLILKVLSQYRTDCKMTLVGLRALALLLRSDMITMLVLEEEEDVFGLVVQPMKAFPASEEVQLQGCGALQLLLERVSDDHLMEFVENQDHAVVLAALQRFLDSPELLLRATKVLLPLARPGSNVEVLMSGGVRCYSVIIAAMDAFPEVEELQETACCLLRSFTLESYYNILVVNGVQRVAVRACQTFPDNARLQAAALSCLADLTVARQGLEEGEEEENRGTDEVEDMGLGWMEACCMALDLHAAEPAVQEAASWAIHNLLLHGASVSHSEEETPVHRQLMVAMLLHSSSPSVFEAATSAIATLITHNGKMCSLLLSSGLHVNLVEMMKRHSSSAEVSISACKLLSLLFQGRTASLDELNMAMSQILSAIKIHNFQPEVQLEALQASLVFLCPGTLKCIFMSNSFISSCAIQKCGLKVLSALADCSGAVDLLCQQGAIDTVLHTLQMFPQERGTAHHVMAWMNTNYCWVFFFLFLSTFLVGDESGLQAGQFSRLSPSVCCQLRRSVCLALSKMWCDSELHYSLLEKACQDGDKTMAECLIELGADINKKTKAESLIYQVCDRGGPLELVELLVSRGAHEQHLRRALAASVKRGDGPAVILLLGRLGLDLNNSSLCLGSFRLGRLDAAWLSPLLAERGRAHSLRHSSCEEELFWSDDSSFSFISMDDSLFFNDDMESDGKIPAMLARTQSKSDPYIVPTDGRREKSWKVRQNFMNTPWWLSPEWGLSPSPSMIIERERIHLLDLSGNELDSLCCLTDDVSVQQQLGHLLRLDLSHNSLLEFPSALCQSLKSLTRLDLQDNQLRSLPAELLSLLSLSMLNVSRNCVGPLLTFDPAVTCPSLRQLNLSFNKITTFPHELGRAVGHLEELSMEGNGITELCVPLCLPEIKLLDVSKNSMENISPDFLTGCPKLETLNISITTLKLASNNFTDVSAAILQLPNLRSVDMRDNSIAALPGPRFWESGNLRELMFSQNCIRDLDLTGPIHKWARLEKLHLSDNKLTEVKLKS</sequence>
<dbReference type="InterPro" id="IPR056593">
    <property type="entry name" value="ANK_LRRK2"/>
</dbReference>
<dbReference type="SUPFAM" id="SSF52058">
    <property type="entry name" value="L domain-like"/>
    <property type="match status" value="1"/>
</dbReference>
<evidence type="ECO:0000259" key="7">
    <source>
        <dbReference type="Pfam" id="PF23744"/>
    </source>
</evidence>
<dbReference type="SUPFAM" id="SSF48403">
    <property type="entry name" value="Ankyrin repeat"/>
    <property type="match status" value="1"/>
</dbReference>
<evidence type="ECO:0000256" key="1">
    <source>
        <dbReference type="ARBA" id="ARBA00022614"/>
    </source>
</evidence>
<evidence type="ECO:0000256" key="4">
    <source>
        <dbReference type="ARBA" id="ARBA00029588"/>
    </source>
</evidence>
<protein>
    <recommendedName>
        <fullName evidence="3">Leucine-rich repeat protein SHOC-2</fullName>
    </recommendedName>
    <alternativeName>
        <fullName evidence="6">Protein soc-2 homolog</fullName>
    </alternativeName>
    <alternativeName>
        <fullName evidence="4 5">protein Sur-8 homolog</fullName>
    </alternativeName>
</protein>
<dbReference type="InterPro" id="IPR001611">
    <property type="entry name" value="Leu-rich_rpt"/>
</dbReference>
<evidence type="ECO:0000313" key="9">
    <source>
        <dbReference type="Ensembl" id="ENSMMOP00000011761.1"/>
    </source>
</evidence>
<dbReference type="InterPro" id="IPR036770">
    <property type="entry name" value="Ankyrin_rpt-contain_sf"/>
</dbReference>
<dbReference type="InterPro" id="IPR056597">
    <property type="entry name" value="ARM_LRRK2"/>
</dbReference>